<organism evidence="2 3">
    <name type="scientific">Tanticharoenia sakaeratensis NBRC 103193</name>
    <dbReference type="NCBI Taxonomy" id="1231623"/>
    <lineage>
        <taxon>Bacteria</taxon>
        <taxon>Pseudomonadati</taxon>
        <taxon>Pseudomonadota</taxon>
        <taxon>Alphaproteobacteria</taxon>
        <taxon>Acetobacterales</taxon>
        <taxon>Acetobacteraceae</taxon>
        <taxon>Tanticharoenia</taxon>
    </lineage>
</organism>
<dbReference type="STRING" id="1231623.Tasa_015_014"/>
<gene>
    <name evidence="2" type="ORF">Tasa_015_014</name>
</gene>
<feature type="compositionally biased region" description="Basic and acidic residues" evidence="1">
    <location>
        <begin position="11"/>
        <end position="25"/>
    </location>
</feature>
<reference evidence="2 3" key="1">
    <citation type="submission" date="2012-10" db="EMBL/GenBank/DDBJ databases">
        <title>Genome sequencing of Tanticharoenia sakaeratensis NBRC 103193.</title>
        <authorList>
            <person name="Azuma Y."/>
            <person name="Hadano H."/>
            <person name="Hirakawa H."/>
            <person name="Matsushita K."/>
        </authorList>
    </citation>
    <scope>NUCLEOTIDE SEQUENCE [LARGE SCALE GENOMIC DNA]</scope>
    <source>
        <strain evidence="2 3">NBRC 103193</strain>
    </source>
</reference>
<evidence type="ECO:0000256" key="1">
    <source>
        <dbReference type="SAM" id="MobiDB-lite"/>
    </source>
</evidence>
<keyword evidence="3" id="KW-1185">Reference proteome</keyword>
<name>A0A0D6MKP5_9PROT</name>
<dbReference type="EMBL" id="BALE01000015">
    <property type="protein sequence ID" value="GAN54025.1"/>
    <property type="molecule type" value="Genomic_DNA"/>
</dbReference>
<proteinExistence type="predicted"/>
<evidence type="ECO:0000313" key="2">
    <source>
        <dbReference type="EMBL" id="GAN54025.1"/>
    </source>
</evidence>
<dbReference type="Proteomes" id="UP000032679">
    <property type="component" value="Unassembled WGS sequence"/>
</dbReference>
<evidence type="ECO:0000313" key="3">
    <source>
        <dbReference type="Proteomes" id="UP000032679"/>
    </source>
</evidence>
<dbReference type="AlphaFoldDB" id="A0A0D6MKP5"/>
<accession>A0A0D6MKP5</accession>
<comment type="caution">
    <text evidence="2">The sequence shown here is derived from an EMBL/GenBank/DDBJ whole genome shotgun (WGS) entry which is preliminary data.</text>
</comment>
<protein>
    <submittedName>
        <fullName evidence="2">Uncharacterized protein</fullName>
    </submittedName>
</protein>
<feature type="region of interest" description="Disordered" evidence="1">
    <location>
        <begin position="1"/>
        <end position="41"/>
    </location>
</feature>
<sequence length="108" mass="12020">MGDRNAQGAEQHPDHERHVEIEKGGKQRRRVAGLEKASVHNRFRMMRAHAQASRPGQADEPPLIRRVSGPQCAAPPLTGADVKEAYQPQRSDVKMFVQMCLMHGSLEG</sequence>